<dbReference type="Proteomes" id="UP000675940">
    <property type="component" value="Unassembled WGS sequence"/>
</dbReference>
<keyword evidence="1" id="KW-0808">Transferase</keyword>
<gene>
    <name evidence="4" type="ORF">J5474_00255</name>
</gene>
<sequence length="167" mass="17442">MPRAEPAWQIREVGVSGHGQPDPASLQAAERRSFAIDAKPPGAASVHVICNAVAVCDPQFVAVADGGLCGWVDILRGAPPLEAQTGTLAMGVLPEWRGQGVGRALLTHALDAARARGFHKVGLEVRSGNIAARKLCEAAGFAVEGVKREAVLMDAVFEDVMVMGLVL</sequence>
<proteinExistence type="predicted"/>
<name>A0A940MM12_9RHOB</name>
<dbReference type="InterPro" id="IPR016181">
    <property type="entry name" value="Acyl_CoA_acyltransferase"/>
</dbReference>
<dbReference type="Pfam" id="PF00583">
    <property type="entry name" value="Acetyltransf_1"/>
    <property type="match status" value="1"/>
</dbReference>
<dbReference type="PANTHER" id="PTHR43877">
    <property type="entry name" value="AMINOALKYLPHOSPHONATE N-ACETYLTRANSFERASE-RELATED-RELATED"/>
    <property type="match status" value="1"/>
</dbReference>
<evidence type="ECO:0000256" key="1">
    <source>
        <dbReference type="ARBA" id="ARBA00022679"/>
    </source>
</evidence>
<dbReference type="InterPro" id="IPR050832">
    <property type="entry name" value="Bact_Acetyltransf"/>
</dbReference>
<comment type="caution">
    <text evidence="4">The sequence shown here is derived from an EMBL/GenBank/DDBJ whole genome shotgun (WGS) entry which is preliminary data.</text>
</comment>
<dbReference type="CDD" id="cd04301">
    <property type="entry name" value="NAT_SF"/>
    <property type="match status" value="1"/>
</dbReference>
<evidence type="ECO:0000313" key="4">
    <source>
        <dbReference type="EMBL" id="MBP0480923.1"/>
    </source>
</evidence>
<reference evidence="4" key="1">
    <citation type="submission" date="2021-03" db="EMBL/GenBank/DDBJ databases">
        <title>Sagittula salina sp. nov. strain M10.9X isolated from the marine waste.</title>
        <authorList>
            <person name="Satari L."/>
            <person name="Molina-Menor E."/>
            <person name="Vidal-Verdu A."/>
            <person name="Pascual J."/>
            <person name="Pereto J."/>
            <person name="Porcar M."/>
        </authorList>
    </citation>
    <scope>NUCLEOTIDE SEQUENCE</scope>
    <source>
        <strain evidence="4">M10.9X</strain>
    </source>
</reference>
<evidence type="ECO:0000313" key="5">
    <source>
        <dbReference type="Proteomes" id="UP000675940"/>
    </source>
</evidence>
<evidence type="ECO:0000259" key="3">
    <source>
        <dbReference type="PROSITE" id="PS51186"/>
    </source>
</evidence>
<keyword evidence="5" id="KW-1185">Reference proteome</keyword>
<dbReference type="PROSITE" id="PS51186">
    <property type="entry name" value="GNAT"/>
    <property type="match status" value="1"/>
</dbReference>
<organism evidence="4 5">
    <name type="scientific">Sagittula salina</name>
    <dbReference type="NCBI Taxonomy" id="2820268"/>
    <lineage>
        <taxon>Bacteria</taxon>
        <taxon>Pseudomonadati</taxon>
        <taxon>Pseudomonadota</taxon>
        <taxon>Alphaproteobacteria</taxon>
        <taxon>Rhodobacterales</taxon>
        <taxon>Roseobacteraceae</taxon>
        <taxon>Sagittula</taxon>
    </lineage>
</organism>
<dbReference type="EMBL" id="JAGISH010000001">
    <property type="protein sequence ID" value="MBP0480923.1"/>
    <property type="molecule type" value="Genomic_DNA"/>
</dbReference>
<dbReference type="GO" id="GO:0016747">
    <property type="term" value="F:acyltransferase activity, transferring groups other than amino-acyl groups"/>
    <property type="evidence" value="ECO:0007669"/>
    <property type="project" value="InterPro"/>
</dbReference>
<dbReference type="AlphaFoldDB" id="A0A940MM12"/>
<dbReference type="Gene3D" id="3.40.630.30">
    <property type="match status" value="1"/>
</dbReference>
<dbReference type="InterPro" id="IPR000182">
    <property type="entry name" value="GNAT_dom"/>
</dbReference>
<protein>
    <submittedName>
        <fullName evidence="4">GNAT family N-acetyltransferase</fullName>
    </submittedName>
</protein>
<evidence type="ECO:0000256" key="2">
    <source>
        <dbReference type="ARBA" id="ARBA00023315"/>
    </source>
</evidence>
<accession>A0A940MM12</accession>
<dbReference type="RefSeq" id="WP_209358346.1">
    <property type="nucleotide sequence ID" value="NZ_JAGISH010000001.1"/>
</dbReference>
<feature type="domain" description="N-acetyltransferase" evidence="3">
    <location>
        <begin position="8"/>
        <end position="166"/>
    </location>
</feature>
<dbReference type="SUPFAM" id="SSF55729">
    <property type="entry name" value="Acyl-CoA N-acyltransferases (Nat)"/>
    <property type="match status" value="1"/>
</dbReference>
<keyword evidence="2" id="KW-0012">Acyltransferase</keyword>